<name>A0A369AEX5_9FIRM</name>
<reference evidence="1 2" key="1">
    <citation type="submission" date="2018-07" db="EMBL/GenBank/DDBJ databases">
        <title>Genomic Encyclopedia of Type Strains, Phase IV (KMG-IV): sequencing the most valuable type-strain genomes for metagenomic binning, comparative biology and taxonomic classification.</title>
        <authorList>
            <person name="Goeker M."/>
        </authorList>
    </citation>
    <scope>NUCLEOTIDE SEQUENCE [LARGE SCALE GENOMIC DNA]</scope>
    <source>
        <strain evidence="1 2">DSM 27016</strain>
    </source>
</reference>
<comment type="caution">
    <text evidence="1">The sequence shown here is derived from an EMBL/GenBank/DDBJ whole genome shotgun (WGS) entry which is preliminary data.</text>
</comment>
<evidence type="ECO:0000313" key="2">
    <source>
        <dbReference type="Proteomes" id="UP000253034"/>
    </source>
</evidence>
<accession>A0A369AEX5</accession>
<keyword evidence="2" id="KW-1185">Reference proteome</keyword>
<dbReference type="Proteomes" id="UP000253034">
    <property type="component" value="Unassembled WGS sequence"/>
</dbReference>
<evidence type="ECO:0000313" key="1">
    <source>
        <dbReference type="EMBL" id="RCX07892.1"/>
    </source>
</evidence>
<protein>
    <submittedName>
        <fullName evidence="1">Uncharacterized protein</fullName>
    </submittedName>
</protein>
<organism evidence="1 2">
    <name type="scientific">Anaerobacterium chartisolvens</name>
    <dbReference type="NCBI Taxonomy" id="1297424"/>
    <lineage>
        <taxon>Bacteria</taxon>
        <taxon>Bacillati</taxon>
        <taxon>Bacillota</taxon>
        <taxon>Clostridia</taxon>
        <taxon>Eubacteriales</taxon>
        <taxon>Oscillospiraceae</taxon>
        <taxon>Anaerobacterium</taxon>
    </lineage>
</organism>
<dbReference type="EMBL" id="QPJT01000047">
    <property type="protein sequence ID" value="RCX07892.1"/>
    <property type="molecule type" value="Genomic_DNA"/>
</dbReference>
<dbReference type="RefSeq" id="WP_114300333.1">
    <property type="nucleotide sequence ID" value="NZ_QPJT01000047.1"/>
</dbReference>
<sequence>MGRGYCPEQLSYLEEKIGQMSIKSIARQLGKKPKSLDTYRKRKNIPSGRMAADGISVAIFSEAAL</sequence>
<dbReference type="AlphaFoldDB" id="A0A369AEX5"/>
<gene>
    <name evidence="1" type="ORF">DFR58_14712</name>
</gene>
<proteinExistence type="predicted"/>